<dbReference type="Gene3D" id="1.25.40.10">
    <property type="entry name" value="Tetratricopeptide repeat domain"/>
    <property type="match status" value="1"/>
</dbReference>
<evidence type="ECO:0000313" key="3">
    <source>
        <dbReference type="EMBL" id="AIH04306.1"/>
    </source>
</evidence>
<dbReference type="AlphaFoldDB" id="A0A075WTV5"/>
<reference evidence="3 4" key="1">
    <citation type="journal article" date="2015" name="Genome Announc.">
        <title>Genome Sequence of a Sulfate-Reducing Thermophilic Bacterium, Thermodesulfobacterium commune DSM 2178T (Phylum Thermodesulfobacteria).</title>
        <authorList>
            <person name="Bhatnagar S."/>
            <person name="Badger J.H."/>
            <person name="Madupu R."/>
            <person name="Khouri H.M."/>
            <person name="O'Connor E.M."/>
            <person name="Robb F.T."/>
            <person name="Ward N.L."/>
            <person name="Eisen J.A."/>
        </authorList>
    </citation>
    <scope>NUCLEOTIDE SEQUENCE [LARGE SCALE GENOMIC DNA]</scope>
    <source>
        <strain evidence="3 4">DSM 2178</strain>
    </source>
</reference>
<dbReference type="KEGG" id="tcm:HL41_05860"/>
<dbReference type="Proteomes" id="UP000028481">
    <property type="component" value="Chromosome"/>
</dbReference>
<dbReference type="RefSeq" id="WP_038060190.1">
    <property type="nucleotide sequence ID" value="NZ_CP008796.1"/>
</dbReference>
<keyword evidence="1" id="KW-1133">Transmembrane helix</keyword>
<evidence type="ECO:0000259" key="2">
    <source>
        <dbReference type="Pfam" id="PF09976"/>
    </source>
</evidence>
<evidence type="ECO:0000313" key="4">
    <source>
        <dbReference type="Proteomes" id="UP000028481"/>
    </source>
</evidence>
<dbReference type="STRING" id="289377.HL41_05860"/>
<organism evidence="3 4">
    <name type="scientific">Thermodesulfobacterium commune DSM 2178</name>
    <dbReference type="NCBI Taxonomy" id="289377"/>
    <lineage>
        <taxon>Bacteria</taxon>
        <taxon>Pseudomonadati</taxon>
        <taxon>Thermodesulfobacteriota</taxon>
        <taxon>Thermodesulfobacteria</taxon>
        <taxon>Thermodesulfobacteriales</taxon>
        <taxon>Thermodesulfobacteriaceae</taxon>
        <taxon>Thermodesulfobacterium</taxon>
    </lineage>
</organism>
<dbReference type="OrthoDB" id="9798678at2"/>
<feature type="transmembrane region" description="Helical" evidence="1">
    <location>
        <begin position="20"/>
        <end position="42"/>
    </location>
</feature>
<dbReference type="SMART" id="SM00028">
    <property type="entry name" value="TPR"/>
    <property type="match status" value="2"/>
</dbReference>
<dbReference type="InterPro" id="IPR018704">
    <property type="entry name" value="SecYEG/CpoB_TPR"/>
</dbReference>
<feature type="domain" description="Ancillary SecYEG translocon subunit/Cell division coordinator CpoB TPR" evidence="2">
    <location>
        <begin position="16"/>
        <end position="202"/>
    </location>
</feature>
<dbReference type="SUPFAM" id="SSF48452">
    <property type="entry name" value="TPR-like"/>
    <property type="match status" value="1"/>
</dbReference>
<dbReference type="InterPro" id="IPR011990">
    <property type="entry name" value="TPR-like_helical_dom_sf"/>
</dbReference>
<dbReference type="Pfam" id="PF09976">
    <property type="entry name" value="TPR_21"/>
    <property type="match status" value="1"/>
</dbReference>
<dbReference type="HOGENOM" id="CLU_1354064_0_0_0"/>
<evidence type="ECO:0000256" key="1">
    <source>
        <dbReference type="SAM" id="Phobius"/>
    </source>
</evidence>
<accession>A0A075WTV5</accession>
<proteinExistence type="predicted"/>
<dbReference type="EMBL" id="CP008796">
    <property type="protein sequence ID" value="AIH04306.1"/>
    <property type="molecule type" value="Genomic_DNA"/>
</dbReference>
<sequence length="202" mass="23399">MNLGDKLLYYTERLQHFFDRYLRLILACVVILIGIGILWSGVKYYFAKKEKEAALELLKAVSSPNLIPSLEEVTKKHKNTSAGLISAIILSDYYYQQKNFNKTQELLLILEKKYPEKIKGLVWYYQAKIAESQGKWDQAFELYQKIDQKYPDLQNLILLDLGRAAEKIGKTQIAKECYQKALNQTQDEVLKGIAETKIKNLN</sequence>
<keyword evidence="1" id="KW-0812">Transmembrane</keyword>
<protein>
    <recommendedName>
        <fullName evidence="2">Ancillary SecYEG translocon subunit/Cell division coordinator CpoB TPR domain-containing protein</fullName>
    </recommendedName>
</protein>
<name>A0A075WTV5_9BACT</name>
<dbReference type="PaxDb" id="289377-HL41_05860"/>
<dbReference type="eggNOG" id="COG2976">
    <property type="taxonomic scope" value="Bacteria"/>
</dbReference>
<gene>
    <name evidence="3" type="ORF">HL41_05860</name>
</gene>
<dbReference type="InterPro" id="IPR019734">
    <property type="entry name" value="TPR_rpt"/>
</dbReference>
<keyword evidence="4" id="KW-1185">Reference proteome</keyword>
<keyword evidence="1" id="KW-0472">Membrane</keyword>